<dbReference type="Gene3D" id="2.40.128.260">
    <property type="entry name" value="Type IV secretion system, VirB10/TraB/TrbI"/>
    <property type="match status" value="2"/>
</dbReference>
<evidence type="ECO:0000256" key="4">
    <source>
        <dbReference type="ARBA" id="ARBA00022692"/>
    </source>
</evidence>
<keyword evidence="3" id="KW-1003">Cell membrane</keyword>
<dbReference type="GO" id="GO:0005886">
    <property type="term" value="C:plasma membrane"/>
    <property type="evidence" value="ECO:0007669"/>
    <property type="project" value="UniProtKB-SubCell"/>
</dbReference>
<dbReference type="EMBL" id="JH719395">
    <property type="protein sequence ID" value="EJC80771.1"/>
    <property type="molecule type" value="Genomic_DNA"/>
</dbReference>
<protein>
    <submittedName>
        <fullName evidence="8">Type IV secretory pathway, VirB10 component</fullName>
    </submittedName>
</protein>
<evidence type="ECO:0000313" key="9">
    <source>
        <dbReference type="Proteomes" id="UP000005732"/>
    </source>
</evidence>
<dbReference type="OrthoDB" id="9807354at2"/>
<dbReference type="Proteomes" id="UP000005732">
    <property type="component" value="Unassembled WGS sequence"/>
</dbReference>
<evidence type="ECO:0000313" key="8">
    <source>
        <dbReference type="EMBL" id="EJC80771.1"/>
    </source>
</evidence>
<keyword evidence="6 7" id="KW-0472">Membrane</keyword>
<dbReference type="Pfam" id="PF03743">
    <property type="entry name" value="TrbI"/>
    <property type="match status" value="1"/>
</dbReference>
<evidence type="ECO:0000256" key="2">
    <source>
        <dbReference type="ARBA" id="ARBA00010265"/>
    </source>
</evidence>
<dbReference type="RefSeq" id="WP_003581558.1">
    <property type="nucleotide sequence ID" value="NZ_JH719395.1"/>
</dbReference>
<dbReference type="InterPro" id="IPR042217">
    <property type="entry name" value="T4SS_VirB10/TrbI"/>
</dbReference>
<feature type="transmembrane region" description="Helical" evidence="7">
    <location>
        <begin position="33"/>
        <end position="52"/>
    </location>
</feature>
<organism evidence="8 9">
    <name type="scientific">Rhizobium leguminosarum bv. trifolii WSM2297</name>
    <dbReference type="NCBI Taxonomy" id="754762"/>
    <lineage>
        <taxon>Bacteria</taxon>
        <taxon>Pseudomonadati</taxon>
        <taxon>Pseudomonadota</taxon>
        <taxon>Alphaproteobacteria</taxon>
        <taxon>Hyphomicrobiales</taxon>
        <taxon>Rhizobiaceae</taxon>
        <taxon>Rhizobium/Agrobacterium group</taxon>
        <taxon>Rhizobium</taxon>
    </lineage>
</organism>
<proteinExistence type="inferred from homology"/>
<dbReference type="HOGENOM" id="CLU_041899_1_0_5"/>
<keyword evidence="4 7" id="KW-0812">Transmembrane</keyword>
<comment type="similarity">
    <text evidence="2">Belongs to the TrbI/VirB10 family.</text>
</comment>
<dbReference type="InterPro" id="IPR047695">
    <property type="entry name" value="T4SS_VirB10/PtlG"/>
</dbReference>
<dbReference type="InterPro" id="IPR005498">
    <property type="entry name" value="T4SS_VirB10/TraB/TrbI"/>
</dbReference>
<evidence type="ECO:0000256" key="6">
    <source>
        <dbReference type="ARBA" id="ARBA00023136"/>
    </source>
</evidence>
<dbReference type="AlphaFoldDB" id="J0W4X5"/>
<evidence type="ECO:0000256" key="3">
    <source>
        <dbReference type="ARBA" id="ARBA00022475"/>
    </source>
</evidence>
<evidence type="ECO:0000256" key="1">
    <source>
        <dbReference type="ARBA" id="ARBA00004162"/>
    </source>
</evidence>
<gene>
    <name evidence="8" type="ORF">Rleg4DRAFT_2420</name>
</gene>
<sequence>MSDVKEESAHGVDVSGSLVTEPARRSLSGSKKLMIAIMILASSLSIIWTIGFSKKKEAPPLPLATVDTNAEPFRPVPIEVVPNPPAEQVAQPSARTLADSSSEVDDPQAAQSAIFAYNSGDQLASHPQKEEQNGTSLHLDEAALENDLSTRMKPGVAEPSRATLLPHPDFMITQGTIIPCVLQTAINTNLPGYVKCVLPQDVRGATNNVVLLDRGTTVVGEIQRGLRQGDARVFVIWNRAETPNHALVSLVSPGADELGRSGMPGIVDNHFWQRFGGAMLLSVVQGTFQAASQYGESSGGPKVNIQGNGGQTVDTALEATVNIPPTLKKDQGDAVSIFVARDLDFSEIYELKATTAPKRRSR</sequence>
<evidence type="ECO:0000256" key="7">
    <source>
        <dbReference type="SAM" id="Phobius"/>
    </source>
</evidence>
<dbReference type="NCBIfam" id="NF010429">
    <property type="entry name" value="PRK13855.1"/>
    <property type="match status" value="1"/>
</dbReference>
<keyword evidence="5 7" id="KW-1133">Transmembrane helix</keyword>
<accession>J0W4X5</accession>
<evidence type="ECO:0000256" key="5">
    <source>
        <dbReference type="ARBA" id="ARBA00022989"/>
    </source>
</evidence>
<comment type="subcellular location">
    <subcellularLocation>
        <location evidence="1">Cell membrane</location>
        <topology evidence="1">Single-pass membrane protein</topology>
    </subcellularLocation>
</comment>
<reference evidence="8 9" key="1">
    <citation type="submission" date="2012-02" db="EMBL/GenBank/DDBJ databases">
        <title>Improved High-Quality Draft Sequence of Rhizobium leguminosarum bv. trifolii WSM2297.</title>
        <authorList>
            <consortium name="US DOE Joint Genome Institute"/>
            <person name="Lucas S."/>
            <person name="Han J."/>
            <person name="Lapidus A."/>
            <person name="Cheng J.-F."/>
            <person name="Goodwin L."/>
            <person name="Pitluck S."/>
            <person name="Peters L."/>
            <person name="Ovchinnikova G."/>
            <person name="Zhang X."/>
            <person name="Detter J.C."/>
            <person name="Han C."/>
            <person name="Tapia R."/>
            <person name="Land M."/>
            <person name="Hauser L."/>
            <person name="Kyrpides N."/>
            <person name="Ivanova N."/>
            <person name="Pagani I."/>
            <person name="Brau L."/>
            <person name="Yates R."/>
            <person name="O'Hara G."/>
            <person name="Rui T."/>
            <person name="Howieson J."/>
            <person name="Reeve W."/>
            <person name="Woyke T."/>
        </authorList>
    </citation>
    <scope>NUCLEOTIDE SEQUENCE [LARGE SCALE GENOMIC DNA]</scope>
    <source>
        <strain evidence="8 9">WSM2297</strain>
    </source>
</reference>
<dbReference type="NCBIfam" id="NF038091">
    <property type="entry name" value="T4SS_VirB10"/>
    <property type="match status" value="1"/>
</dbReference>
<dbReference type="CDD" id="cd16429">
    <property type="entry name" value="VirB10"/>
    <property type="match status" value="1"/>
</dbReference>
<name>J0W4X5_RHILT</name>